<dbReference type="Gene3D" id="2.30.110.10">
    <property type="entry name" value="Electron Transport, Fmn-binding Protein, Chain A"/>
    <property type="match status" value="1"/>
</dbReference>
<dbReference type="EMBL" id="BNJK01000001">
    <property type="protein sequence ID" value="GHO93718.1"/>
    <property type="molecule type" value="Genomic_DNA"/>
</dbReference>
<accession>A0A8J3IJQ3</accession>
<proteinExistence type="predicted"/>
<evidence type="ECO:0000313" key="3">
    <source>
        <dbReference type="Proteomes" id="UP000597444"/>
    </source>
</evidence>
<keyword evidence="3" id="KW-1185">Reference proteome</keyword>
<organism evidence="2 3">
    <name type="scientific">Reticulibacter mediterranei</name>
    <dbReference type="NCBI Taxonomy" id="2778369"/>
    <lineage>
        <taxon>Bacteria</taxon>
        <taxon>Bacillati</taxon>
        <taxon>Chloroflexota</taxon>
        <taxon>Ktedonobacteria</taxon>
        <taxon>Ktedonobacterales</taxon>
        <taxon>Reticulibacteraceae</taxon>
        <taxon>Reticulibacter</taxon>
    </lineage>
</organism>
<dbReference type="RefSeq" id="WP_220204490.1">
    <property type="nucleotide sequence ID" value="NZ_BNJK01000001.1"/>
</dbReference>
<evidence type="ECO:0000313" key="2">
    <source>
        <dbReference type="EMBL" id="GHO93718.1"/>
    </source>
</evidence>
<feature type="domain" description="Pyridoxamine 5'-phosphate oxidase N-terminal" evidence="1">
    <location>
        <begin position="10"/>
        <end position="96"/>
    </location>
</feature>
<dbReference type="InterPro" id="IPR012349">
    <property type="entry name" value="Split_barrel_FMN-bd"/>
</dbReference>
<dbReference type="InterPro" id="IPR024031">
    <property type="entry name" value="MSMEG_5819/OxyR"/>
</dbReference>
<reference evidence="2" key="1">
    <citation type="submission" date="2020-10" db="EMBL/GenBank/DDBJ databases">
        <title>Taxonomic study of unclassified bacteria belonging to the class Ktedonobacteria.</title>
        <authorList>
            <person name="Yabe S."/>
            <person name="Wang C.M."/>
            <person name="Zheng Y."/>
            <person name="Sakai Y."/>
            <person name="Cavaletti L."/>
            <person name="Monciardini P."/>
            <person name="Donadio S."/>
        </authorList>
    </citation>
    <scope>NUCLEOTIDE SEQUENCE</scope>
    <source>
        <strain evidence="2">ID150040</strain>
    </source>
</reference>
<name>A0A8J3IJQ3_9CHLR</name>
<dbReference type="InterPro" id="IPR011576">
    <property type="entry name" value="Pyridox_Oxase_N"/>
</dbReference>
<protein>
    <submittedName>
        <fullName evidence="2">PPOX class F420-dependent oxidoreductase</fullName>
    </submittedName>
</protein>
<dbReference type="Proteomes" id="UP000597444">
    <property type="component" value="Unassembled WGS sequence"/>
</dbReference>
<gene>
    <name evidence="2" type="ORF">KSF_037660</name>
</gene>
<evidence type="ECO:0000259" key="1">
    <source>
        <dbReference type="Pfam" id="PF01243"/>
    </source>
</evidence>
<dbReference type="SUPFAM" id="SSF50475">
    <property type="entry name" value="FMN-binding split barrel"/>
    <property type="match status" value="1"/>
</dbReference>
<comment type="caution">
    <text evidence="2">The sequence shown here is derived from an EMBL/GenBank/DDBJ whole genome shotgun (WGS) entry which is preliminary data.</text>
</comment>
<dbReference type="Pfam" id="PF01243">
    <property type="entry name" value="PNPOx_N"/>
    <property type="match status" value="1"/>
</dbReference>
<sequence length="131" mass="14618">MSKFTEIELEYLLSQKAGRLATVNQRGEPQNAPVTFRYNAELDTIDIGGPNNGKSQKYRNVVRNGVASFVVDDFTEVGGRGIEIRARAVVFPEGGEDIVPGFFSPEIIRLYPKRIIAWDLAGKLPYSKRDV</sequence>
<dbReference type="AlphaFoldDB" id="A0A8J3IJQ3"/>
<dbReference type="NCBIfam" id="TIGR04023">
    <property type="entry name" value="PPOX_MSMEG_5819"/>
    <property type="match status" value="1"/>
</dbReference>